<dbReference type="EMBL" id="RPEM01000020">
    <property type="protein sequence ID" value="TGD41558.1"/>
    <property type="molecule type" value="Genomic_DNA"/>
</dbReference>
<dbReference type="PANTHER" id="PTHR30469:SF13">
    <property type="entry name" value="HAE1 FAMILY EFFLUX PUMP MFP COMPONENT"/>
    <property type="match status" value="1"/>
</dbReference>
<accession>A0ABY2KL35</accession>
<evidence type="ECO:0000256" key="3">
    <source>
        <dbReference type="ARBA" id="ARBA00022448"/>
    </source>
</evidence>
<dbReference type="RefSeq" id="WP_135433785.1">
    <property type="nucleotide sequence ID" value="NZ_RPEM01000020.1"/>
</dbReference>
<feature type="domain" description="Multidrug resistance protein MdtA-like barrel-sandwich hybrid" evidence="4">
    <location>
        <begin position="100"/>
        <end position="216"/>
    </location>
</feature>
<reference evidence="7 8" key="1">
    <citation type="submission" date="2018-11" db="EMBL/GenBank/DDBJ databases">
        <title>Tabrizicola sp. isolated from sediment of alpine lake.</title>
        <authorList>
            <person name="Liu Z."/>
        </authorList>
    </citation>
    <scope>NUCLEOTIDE SEQUENCE [LARGE SCALE GENOMIC DNA]</scope>
    <source>
        <strain evidence="7 8">DRYC-M-16</strain>
    </source>
</reference>
<evidence type="ECO:0000259" key="5">
    <source>
        <dbReference type="Pfam" id="PF25954"/>
    </source>
</evidence>
<evidence type="ECO:0000313" key="7">
    <source>
        <dbReference type="EMBL" id="TGD41558.1"/>
    </source>
</evidence>
<dbReference type="InterPro" id="IPR006143">
    <property type="entry name" value="RND_pump_MFP"/>
</dbReference>
<evidence type="ECO:0000256" key="2">
    <source>
        <dbReference type="ARBA" id="ARBA00009477"/>
    </source>
</evidence>
<dbReference type="Pfam" id="PF25917">
    <property type="entry name" value="BSH_RND"/>
    <property type="match status" value="1"/>
</dbReference>
<dbReference type="Pfam" id="PF25967">
    <property type="entry name" value="RND-MFP_C"/>
    <property type="match status" value="1"/>
</dbReference>
<sequence length="379" mass="39569">MKLVPQLVAIAVIVAIATPLAARFVPGTRPWLDQAGLLDPLTALGVVPADVAVGSAASQGGSRPGGAAQVIAAEAERRVLSNMIDAIGSARGVQSVNLSFGVTGRLTALHVAPGQPVAAGDVVAELDAEGARLAVERAGLVLADAQRTIDRLSQLAQSGTTTSMQRQDAELALRTADLGLQSAQRDLEDHRLTAPIAGYVGLIEPQIGDLVTPTTTITRIEDRSNLIVDFRVPERIAAQVAPGAVVRATPISTPGHAIAGQVIAVDNRVDESSRTLRVQARIANTDDLLRAGMAFRITMEFTGAEVPAVSPLAIQWGNDGAFVWIVRAMKASRMPIRILQRNADAVLIEADLQAGDLVVTEGVQALRPGAEVSLAPPRS</sequence>
<protein>
    <submittedName>
        <fullName evidence="7">Efflux RND transporter periplasmic adaptor subunit</fullName>
    </submittedName>
</protein>
<dbReference type="InterPro" id="IPR058625">
    <property type="entry name" value="MdtA-like_BSH"/>
</dbReference>
<comment type="similarity">
    <text evidence="2">Belongs to the membrane fusion protein (MFP) (TC 8.A.1) family.</text>
</comment>
<dbReference type="PANTHER" id="PTHR30469">
    <property type="entry name" value="MULTIDRUG RESISTANCE PROTEIN MDTA"/>
    <property type="match status" value="1"/>
</dbReference>
<gene>
    <name evidence="7" type="ORF">EEB11_18075</name>
</gene>
<dbReference type="Pfam" id="PF25954">
    <property type="entry name" value="Beta-barrel_RND_2"/>
    <property type="match status" value="1"/>
</dbReference>
<dbReference type="NCBIfam" id="TIGR01730">
    <property type="entry name" value="RND_mfp"/>
    <property type="match status" value="1"/>
</dbReference>
<evidence type="ECO:0000259" key="6">
    <source>
        <dbReference type="Pfam" id="PF25967"/>
    </source>
</evidence>
<feature type="domain" description="CusB-like beta-barrel" evidence="5">
    <location>
        <begin position="228"/>
        <end position="299"/>
    </location>
</feature>
<organism evidence="7 8">
    <name type="scientific">Pseudotabrizicola sediminis</name>
    <dbReference type="NCBI Taxonomy" id="2486418"/>
    <lineage>
        <taxon>Bacteria</taxon>
        <taxon>Pseudomonadati</taxon>
        <taxon>Pseudomonadota</taxon>
        <taxon>Alphaproteobacteria</taxon>
        <taxon>Rhodobacterales</taxon>
        <taxon>Paracoccaceae</taxon>
        <taxon>Pseudotabrizicola</taxon>
    </lineage>
</organism>
<dbReference type="Proteomes" id="UP000297741">
    <property type="component" value="Unassembled WGS sequence"/>
</dbReference>
<keyword evidence="8" id="KW-1185">Reference proteome</keyword>
<feature type="domain" description="Multidrug resistance protein MdtA-like C-terminal permuted SH3" evidence="6">
    <location>
        <begin position="313"/>
        <end position="364"/>
    </location>
</feature>
<dbReference type="Gene3D" id="2.40.50.100">
    <property type="match status" value="1"/>
</dbReference>
<proteinExistence type="inferred from homology"/>
<evidence type="ECO:0000259" key="4">
    <source>
        <dbReference type="Pfam" id="PF25917"/>
    </source>
</evidence>
<dbReference type="Gene3D" id="1.10.287.470">
    <property type="entry name" value="Helix hairpin bin"/>
    <property type="match status" value="1"/>
</dbReference>
<evidence type="ECO:0000256" key="1">
    <source>
        <dbReference type="ARBA" id="ARBA00004196"/>
    </source>
</evidence>
<comment type="caution">
    <text evidence="7">The sequence shown here is derived from an EMBL/GenBank/DDBJ whole genome shotgun (WGS) entry which is preliminary data.</text>
</comment>
<dbReference type="SUPFAM" id="SSF111369">
    <property type="entry name" value="HlyD-like secretion proteins"/>
    <property type="match status" value="1"/>
</dbReference>
<comment type="subcellular location">
    <subcellularLocation>
        <location evidence="1">Cell envelope</location>
    </subcellularLocation>
</comment>
<name>A0ABY2KL35_9RHOB</name>
<dbReference type="Gene3D" id="2.40.30.170">
    <property type="match status" value="1"/>
</dbReference>
<keyword evidence="3" id="KW-0813">Transport</keyword>
<evidence type="ECO:0000313" key="8">
    <source>
        <dbReference type="Proteomes" id="UP000297741"/>
    </source>
</evidence>
<dbReference type="InterPro" id="IPR058627">
    <property type="entry name" value="MdtA-like_C"/>
</dbReference>
<dbReference type="Gene3D" id="2.40.420.20">
    <property type="match status" value="1"/>
</dbReference>
<dbReference type="InterPro" id="IPR058792">
    <property type="entry name" value="Beta-barrel_RND_2"/>
</dbReference>